<dbReference type="GO" id="GO:0006450">
    <property type="term" value="P:regulation of translational fidelity"/>
    <property type="evidence" value="ECO:0007669"/>
    <property type="project" value="InterPro"/>
</dbReference>
<evidence type="ECO:0000256" key="1">
    <source>
        <dbReference type="ARBA" id="ARBA00010757"/>
    </source>
</evidence>
<evidence type="ECO:0000256" key="5">
    <source>
        <dbReference type="ARBA" id="ARBA00047913"/>
    </source>
</evidence>
<dbReference type="OrthoDB" id="9813938at2"/>
<name>A0A1H7ZRK0_9FIRM</name>
<dbReference type="InterPro" id="IPR036113">
    <property type="entry name" value="Asp/Glu-ADT_sf_sub_c"/>
</dbReference>
<evidence type="ECO:0000256" key="6">
    <source>
        <dbReference type="HAMAP-Rule" id="MF_00122"/>
    </source>
</evidence>
<dbReference type="GO" id="GO:0050567">
    <property type="term" value="F:glutaminyl-tRNA synthase (glutamine-hydrolyzing) activity"/>
    <property type="evidence" value="ECO:0007669"/>
    <property type="project" value="UniProtKB-UniRule"/>
</dbReference>
<dbReference type="HAMAP" id="MF_00122">
    <property type="entry name" value="GatC"/>
    <property type="match status" value="1"/>
</dbReference>
<dbReference type="RefSeq" id="WP_092751856.1">
    <property type="nucleotide sequence ID" value="NZ_FOCG01000001.1"/>
</dbReference>
<keyword evidence="6" id="KW-0436">Ligase</keyword>
<dbReference type="GO" id="GO:0016740">
    <property type="term" value="F:transferase activity"/>
    <property type="evidence" value="ECO:0007669"/>
    <property type="project" value="UniProtKB-KW"/>
</dbReference>
<comment type="catalytic activity">
    <reaction evidence="4 6">
        <text>L-aspartyl-tRNA(Asn) + L-glutamine + ATP + H2O = L-asparaginyl-tRNA(Asn) + L-glutamate + ADP + phosphate + 2 H(+)</text>
        <dbReference type="Rhea" id="RHEA:14513"/>
        <dbReference type="Rhea" id="RHEA-COMP:9674"/>
        <dbReference type="Rhea" id="RHEA-COMP:9677"/>
        <dbReference type="ChEBI" id="CHEBI:15377"/>
        <dbReference type="ChEBI" id="CHEBI:15378"/>
        <dbReference type="ChEBI" id="CHEBI:29985"/>
        <dbReference type="ChEBI" id="CHEBI:30616"/>
        <dbReference type="ChEBI" id="CHEBI:43474"/>
        <dbReference type="ChEBI" id="CHEBI:58359"/>
        <dbReference type="ChEBI" id="CHEBI:78515"/>
        <dbReference type="ChEBI" id="CHEBI:78516"/>
        <dbReference type="ChEBI" id="CHEBI:456216"/>
    </reaction>
</comment>
<gene>
    <name evidence="6" type="primary">gatC</name>
    <name evidence="7" type="ORF">SAMN05216180_0798</name>
</gene>
<keyword evidence="6" id="KW-0067">ATP-binding</keyword>
<comment type="catalytic activity">
    <reaction evidence="5 6">
        <text>L-glutamyl-tRNA(Gln) + L-glutamine + ATP + H2O = L-glutaminyl-tRNA(Gln) + L-glutamate + ADP + phosphate + H(+)</text>
        <dbReference type="Rhea" id="RHEA:17521"/>
        <dbReference type="Rhea" id="RHEA-COMP:9681"/>
        <dbReference type="Rhea" id="RHEA-COMP:9684"/>
        <dbReference type="ChEBI" id="CHEBI:15377"/>
        <dbReference type="ChEBI" id="CHEBI:15378"/>
        <dbReference type="ChEBI" id="CHEBI:29985"/>
        <dbReference type="ChEBI" id="CHEBI:30616"/>
        <dbReference type="ChEBI" id="CHEBI:43474"/>
        <dbReference type="ChEBI" id="CHEBI:58359"/>
        <dbReference type="ChEBI" id="CHEBI:78520"/>
        <dbReference type="ChEBI" id="CHEBI:78521"/>
        <dbReference type="ChEBI" id="CHEBI:456216"/>
    </reaction>
</comment>
<dbReference type="PANTHER" id="PTHR15004">
    <property type="entry name" value="GLUTAMYL-TRNA(GLN) AMIDOTRANSFERASE SUBUNIT C, MITOCHONDRIAL"/>
    <property type="match status" value="1"/>
</dbReference>
<dbReference type="GO" id="GO:0050566">
    <property type="term" value="F:asparaginyl-tRNA synthase (glutamine-hydrolyzing) activity"/>
    <property type="evidence" value="ECO:0007669"/>
    <property type="project" value="RHEA"/>
</dbReference>
<comment type="subunit">
    <text evidence="2 6">Heterotrimer of A, B and C subunits.</text>
</comment>
<evidence type="ECO:0000256" key="2">
    <source>
        <dbReference type="ARBA" id="ARBA00011123"/>
    </source>
</evidence>
<dbReference type="Proteomes" id="UP000199158">
    <property type="component" value="Unassembled WGS sequence"/>
</dbReference>
<keyword evidence="7" id="KW-0808">Transferase</keyword>
<dbReference type="NCBIfam" id="TIGR00135">
    <property type="entry name" value="gatC"/>
    <property type="match status" value="1"/>
</dbReference>
<comment type="similarity">
    <text evidence="1 6">Belongs to the GatC family.</text>
</comment>
<protein>
    <recommendedName>
        <fullName evidence="6">Aspartyl/glutamyl-tRNA(Asn/Gln) amidotransferase subunit C</fullName>
        <shortName evidence="6">Asp/Glu-ADT subunit C</shortName>
        <ecNumber evidence="6">6.3.5.-</ecNumber>
    </recommendedName>
</protein>
<dbReference type="STRING" id="474960.SAMN05216180_0798"/>
<organism evidence="7 8">
    <name type="scientific">Hydrogenoanaerobacterium saccharovorans</name>
    <dbReference type="NCBI Taxonomy" id="474960"/>
    <lineage>
        <taxon>Bacteria</taxon>
        <taxon>Bacillati</taxon>
        <taxon>Bacillota</taxon>
        <taxon>Clostridia</taxon>
        <taxon>Eubacteriales</taxon>
        <taxon>Oscillospiraceae</taxon>
        <taxon>Hydrogenoanaerobacterium</taxon>
    </lineage>
</organism>
<dbReference type="Gene3D" id="1.10.20.60">
    <property type="entry name" value="Glu-tRNAGln amidotransferase C subunit, N-terminal domain"/>
    <property type="match status" value="1"/>
</dbReference>
<dbReference type="AlphaFoldDB" id="A0A1H7ZRK0"/>
<keyword evidence="8" id="KW-1185">Reference proteome</keyword>
<sequence length="89" mass="10208">MKIDIMHIAKLARLKISEDEVAKFEGEMQDIIQMVEKIPELHDDYQDVDPSHPMELRKDEIRPSVKREELLSNAPLVQAGCVVVPKTVE</sequence>
<dbReference type="PANTHER" id="PTHR15004:SF0">
    <property type="entry name" value="GLUTAMYL-TRNA(GLN) AMIDOTRANSFERASE SUBUNIT C, MITOCHONDRIAL"/>
    <property type="match status" value="1"/>
</dbReference>
<evidence type="ECO:0000256" key="3">
    <source>
        <dbReference type="ARBA" id="ARBA00024799"/>
    </source>
</evidence>
<dbReference type="SUPFAM" id="SSF141000">
    <property type="entry name" value="Glu-tRNAGln amidotransferase C subunit"/>
    <property type="match status" value="1"/>
</dbReference>
<keyword evidence="6" id="KW-0547">Nucleotide-binding</keyword>
<evidence type="ECO:0000256" key="4">
    <source>
        <dbReference type="ARBA" id="ARBA00047380"/>
    </source>
</evidence>
<dbReference type="GO" id="GO:0005524">
    <property type="term" value="F:ATP binding"/>
    <property type="evidence" value="ECO:0007669"/>
    <property type="project" value="UniProtKB-KW"/>
</dbReference>
<dbReference type="GO" id="GO:0070681">
    <property type="term" value="P:glutaminyl-tRNAGln biosynthesis via transamidation"/>
    <property type="evidence" value="ECO:0007669"/>
    <property type="project" value="TreeGrafter"/>
</dbReference>
<accession>A0A1H7ZRK0</accession>
<proteinExistence type="inferred from homology"/>
<dbReference type="EMBL" id="FOCG01000001">
    <property type="protein sequence ID" value="SEM60178.1"/>
    <property type="molecule type" value="Genomic_DNA"/>
</dbReference>
<comment type="function">
    <text evidence="3 6">Allows the formation of correctly charged Asn-tRNA(Asn) or Gln-tRNA(Gln) through the transamidation of misacylated Asp-tRNA(Asn) or Glu-tRNA(Gln) in organisms which lack either or both of asparaginyl-tRNA or glutaminyl-tRNA synthetases. The reaction takes place in the presence of glutamine and ATP through an activated phospho-Asp-tRNA(Asn) or phospho-Glu-tRNA(Gln).</text>
</comment>
<dbReference type="Pfam" id="PF02686">
    <property type="entry name" value="GatC"/>
    <property type="match status" value="1"/>
</dbReference>
<evidence type="ECO:0000313" key="7">
    <source>
        <dbReference type="EMBL" id="SEM60178.1"/>
    </source>
</evidence>
<dbReference type="GO" id="GO:0006412">
    <property type="term" value="P:translation"/>
    <property type="evidence" value="ECO:0007669"/>
    <property type="project" value="UniProtKB-UniRule"/>
</dbReference>
<keyword evidence="6" id="KW-0648">Protein biosynthesis</keyword>
<reference evidence="7 8" key="1">
    <citation type="submission" date="2016-10" db="EMBL/GenBank/DDBJ databases">
        <authorList>
            <person name="de Groot N.N."/>
        </authorList>
    </citation>
    <scope>NUCLEOTIDE SEQUENCE [LARGE SCALE GENOMIC DNA]</scope>
    <source>
        <strain evidence="7 8">CGMCC 1.5070</strain>
    </source>
</reference>
<dbReference type="InterPro" id="IPR003837">
    <property type="entry name" value="GatC"/>
</dbReference>
<dbReference type="EC" id="6.3.5.-" evidence="6"/>
<evidence type="ECO:0000313" key="8">
    <source>
        <dbReference type="Proteomes" id="UP000199158"/>
    </source>
</evidence>